<reference evidence="3 4" key="1">
    <citation type="submission" date="2019-05" db="EMBL/GenBank/DDBJ databases">
        <authorList>
            <person name="Qu J.-H."/>
        </authorList>
    </citation>
    <scope>NUCLEOTIDE SEQUENCE [LARGE SCALE GENOMIC DNA]</scope>
    <source>
        <strain evidence="3 4">T17</strain>
    </source>
</reference>
<evidence type="ECO:0000313" key="3">
    <source>
        <dbReference type="EMBL" id="TLV02945.1"/>
    </source>
</evidence>
<organism evidence="3 4">
    <name type="scientific">Dyadobacter luticola</name>
    <dbReference type="NCBI Taxonomy" id="1979387"/>
    <lineage>
        <taxon>Bacteria</taxon>
        <taxon>Pseudomonadati</taxon>
        <taxon>Bacteroidota</taxon>
        <taxon>Cytophagia</taxon>
        <taxon>Cytophagales</taxon>
        <taxon>Spirosomataceae</taxon>
        <taxon>Dyadobacter</taxon>
    </lineage>
</organism>
<proteinExistence type="predicted"/>
<keyword evidence="4" id="KW-1185">Reference proteome</keyword>
<evidence type="ECO:0000256" key="2">
    <source>
        <dbReference type="SAM" id="SignalP"/>
    </source>
</evidence>
<accession>A0A5R9L3T7</accession>
<dbReference type="Proteomes" id="UP000306402">
    <property type="component" value="Unassembled WGS sequence"/>
</dbReference>
<feature type="signal peptide" evidence="2">
    <location>
        <begin position="1"/>
        <end position="29"/>
    </location>
</feature>
<dbReference type="RefSeq" id="WP_138364154.1">
    <property type="nucleotide sequence ID" value="NZ_VCEJ01000002.1"/>
</dbReference>
<feature type="region of interest" description="Disordered" evidence="1">
    <location>
        <begin position="30"/>
        <end position="51"/>
    </location>
</feature>
<dbReference type="PROSITE" id="PS51257">
    <property type="entry name" value="PROKAR_LIPOPROTEIN"/>
    <property type="match status" value="1"/>
</dbReference>
<evidence type="ECO:0008006" key="5">
    <source>
        <dbReference type="Google" id="ProtNLM"/>
    </source>
</evidence>
<feature type="chain" id="PRO_5024460509" description="YXWGXW repeat-containing protein" evidence="2">
    <location>
        <begin position="30"/>
        <end position="74"/>
    </location>
</feature>
<keyword evidence="2" id="KW-0732">Signal</keyword>
<comment type="caution">
    <text evidence="3">The sequence shown here is derived from an EMBL/GenBank/DDBJ whole genome shotgun (WGS) entry which is preliminary data.</text>
</comment>
<dbReference type="AlphaFoldDB" id="A0A5R9L3T7"/>
<dbReference type="EMBL" id="VCEJ01000002">
    <property type="protein sequence ID" value="TLV02945.1"/>
    <property type="molecule type" value="Genomic_DNA"/>
</dbReference>
<sequence length="74" mass="8709">MKNPKSFRNHILAATFLLLSMASCVVRPAAPRPSPPPVRVEVIPRQPSPQHHWDPGHYVWKRGRYVWVRGRYRR</sequence>
<name>A0A5R9L3T7_9BACT</name>
<evidence type="ECO:0000256" key="1">
    <source>
        <dbReference type="SAM" id="MobiDB-lite"/>
    </source>
</evidence>
<protein>
    <recommendedName>
        <fullName evidence="5">YXWGXW repeat-containing protein</fullName>
    </recommendedName>
</protein>
<gene>
    <name evidence="3" type="ORF">FEN17_04855</name>
</gene>
<evidence type="ECO:0000313" key="4">
    <source>
        <dbReference type="Proteomes" id="UP000306402"/>
    </source>
</evidence>